<organism evidence="1 2">
    <name type="scientific">Leclercia adecarboxylata</name>
    <dbReference type="NCBI Taxonomy" id="83655"/>
    <lineage>
        <taxon>Bacteria</taxon>
        <taxon>Pseudomonadati</taxon>
        <taxon>Pseudomonadota</taxon>
        <taxon>Gammaproteobacteria</taxon>
        <taxon>Enterobacterales</taxon>
        <taxon>Enterobacteriaceae</taxon>
        <taxon>Leclercia</taxon>
    </lineage>
</organism>
<sequence length="389" mass="42940">MVPVPEIQMEWDEASCGQLVWLYNEAISHYNGQTEDFFAAVARPDREPEPGCAPGRALRVASIDIGGGTTDMAITHYQLDDGSGSNVKITPQLLFREGFKVAGDDTLLDVIQRYVLPALQTQLQKSGIADASLLMASLFGDSGRIDTQAVLRQQTALQLFMPIGHAILAAWEASDIDDPLDGLHATFGDLLTRKPTRNVMNYLQQAIEHALPAGAEPFDLFAVPLHVNFREMQDAMLAGHFTLAAPLHAVAEAISHYACDILLITGRPGCLPGVQALIRHLQPVPVSRIVWLDKYRVHEWYPFSQQGRIGNPKSTAAVGAMLCSLALDLRLPRFNFKAADIARTRRALLRGAGYTINTLRDENVWYQDIDLDKRERSWIPACTSRCVAT</sequence>
<dbReference type="Pfam" id="PF07520">
    <property type="entry name" value="SrfB"/>
    <property type="match status" value="1"/>
</dbReference>
<dbReference type="EMBL" id="LR590464">
    <property type="protein sequence ID" value="VTP68556.1"/>
    <property type="molecule type" value="Genomic_DNA"/>
</dbReference>
<reference evidence="1 2" key="1">
    <citation type="submission" date="2019-05" db="EMBL/GenBank/DDBJ databases">
        <authorList>
            <consortium name="Pathogen Informatics"/>
        </authorList>
    </citation>
    <scope>NUCLEOTIDE SEQUENCE [LARGE SCALE GENOMIC DNA]</scope>
    <source>
        <strain evidence="1 2">NCTC13032</strain>
    </source>
</reference>
<protein>
    <submittedName>
        <fullName evidence="1">Uncharacterized protein conserved in bacteria, putative virulence factor</fullName>
    </submittedName>
</protein>
<gene>
    <name evidence="1" type="ORF">NCTC13032_03614</name>
</gene>
<proteinExistence type="predicted"/>
<name>A0A4U9HXE6_9ENTR</name>
<dbReference type="InterPro" id="IPR009216">
    <property type="entry name" value="Virulence_factor_SrfB"/>
</dbReference>
<evidence type="ECO:0000313" key="1">
    <source>
        <dbReference type="EMBL" id="VTP68556.1"/>
    </source>
</evidence>
<evidence type="ECO:0000313" key="2">
    <source>
        <dbReference type="Proteomes" id="UP000310719"/>
    </source>
</evidence>
<dbReference type="AlphaFoldDB" id="A0A4U9HXE6"/>
<accession>A0A4U9HXE6</accession>
<dbReference type="STRING" id="83655.APT61_10720"/>
<dbReference type="Proteomes" id="UP000310719">
    <property type="component" value="Chromosome"/>
</dbReference>